<accession>A0ACB8Y4G7</accession>
<evidence type="ECO:0000313" key="2">
    <source>
        <dbReference type="Proteomes" id="UP001055879"/>
    </source>
</evidence>
<proteinExistence type="predicted"/>
<keyword evidence="2" id="KW-1185">Reference proteome</keyword>
<organism evidence="1 2">
    <name type="scientific">Arctium lappa</name>
    <name type="common">Greater burdock</name>
    <name type="synonym">Lappa major</name>
    <dbReference type="NCBI Taxonomy" id="4217"/>
    <lineage>
        <taxon>Eukaryota</taxon>
        <taxon>Viridiplantae</taxon>
        <taxon>Streptophyta</taxon>
        <taxon>Embryophyta</taxon>
        <taxon>Tracheophyta</taxon>
        <taxon>Spermatophyta</taxon>
        <taxon>Magnoliopsida</taxon>
        <taxon>eudicotyledons</taxon>
        <taxon>Gunneridae</taxon>
        <taxon>Pentapetalae</taxon>
        <taxon>asterids</taxon>
        <taxon>campanulids</taxon>
        <taxon>Asterales</taxon>
        <taxon>Asteraceae</taxon>
        <taxon>Carduoideae</taxon>
        <taxon>Cardueae</taxon>
        <taxon>Arctiinae</taxon>
        <taxon>Arctium</taxon>
    </lineage>
</organism>
<gene>
    <name evidence="1" type="ORF">L6452_37985</name>
</gene>
<reference evidence="1 2" key="2">
    <citation type="journal article" date="2022" name="Mol. Ecol. Resour.">
        <title>The genomes of chicory, endive, great burdock and yacon provide insights into Asteraceae paleo-polyploidization history and plant inulin production.</title>
        <authorList>
            <person name="Fan W."/>
            <person name="Wang S."/>
            <person name="Wang H."/>
            <person name="Wang A."/>
            <person name="Jiang F."/>
            <person name="Liu H."/>
            <person name="Zhao H."/>
            <person name="Xu D."/>
            <person name="Zhang Y."/>
        </authorList>
    </citation>
    <scope>NUCLEOTIDE SEQUENCE [LARGE SCALE GENOMIC DNA]</scope>
    <source>
        <strain evidence="2">cv. Niubang</strain>
    </source>
</reference>
<reference evidence="2" key="1">
    <citation type="journal article" date="2022" name="Mol. Ecol. Resour.">
        <title>The genomes of chicory, endive, great burdock and yacon provide insights into Asteraceae palaeo-polyploidization history and plant inulin production.</title>
        <authorList>
            <person name="Fan W."/>
            <person name="Wang S."/>
            <person name="Wang H."/>
            <person name="Wang A."/>
            <person name="Jiang F."/>
            <person name="Liu H."/>
            <person name="Zhao H."/>
            <person name="Xu D."/>
            <person name="Zhang Y."/>
        </authorList>
    </citation>
    <scope>NUCLEOTIDE SEQUENCE [LARGE SCALE GENOMIC DNA]</scope>
    <source>
        <strain evidence="2">cv. Niubang</strain>
    </source>
</reference>
<evidence type="ECO:0000313" key="1">
    <source>
        <dbReference type="EMBL" id="KAI3678684.1"/>
    </source>
</evidence>
<dbReference type="EMBL" id="CM042060">
    <property type="protein sequence ID" value="KAI3678684.1"/>
    <property type="molecule type" value="Genomic_DNA"/>
</dbReference>
<name>A0ACB8Y4G7_ARCLA</name>
<comment type="caution">
    <text evidence="1">The sequence shown here is derived from an EMBL/GenBank/DDBJ whole genome shotgun (WGS) entry which is preliminary data.</text>
</comment>
<dbReference type="Proteomes" id="UP001055879">
    <property type="component" value="Linkage Group LG14"/>
</dbReference>
<protein>
    <submittedName>
        <fullName evidence="1">Uncharacterized protein</fullName>
    </submittedName>
</protein>
<sequence>MEIFSQILPIFGLFLFVLIYTYKRNTREKPTTSIKPLAPEPSGALPFVGHLHLLHGQVPVARILGKMADDYGPAVSLRLGSHRVIVVSSWELIKECFTTNDRNFASRPKMAISRYMGYDHAVFALAPYGPFWREMRKLVTLELFTSQRLEKLKNVRYSEVKWFVDELALLSTLKNGDRRPAVVQMCKWFESITFNIIGRMLAGKRLSNGCSDASDEESRVREVIKEGLHLSGVFVASDVIPSLEWMDIGGHLKDMKRVAKELDGVLGKWLDEHVEKRMEYGGDKEADFMDVLLSTVSNDAKMFGHRREIIVKATTMILILAGSDTIAQTLTWSLSLLLNNAHIIQAVQKELDIHVGREKWVEESDIKNLRYLQAVVKETLRMYPPGPIGSPREAIEDCNIGGYHISKGTRLIVNIWKLHRDSRIWTSPHEFRPERFLEEHLDVSHQGRNFEFVPFSTGRRMCPASTFAMQVVQLTLARLLQGFDLSTPMGEPVDMSEGLGSSLPKVKPLEVVIAPRLSSELYDQNPCGHLENPQVA</sequence>